<protein>
    <submittedName>
        <fullName evidence="1">Uncharacterized protein</fullName>
    </submittedName>
</protein>
<evidence type="ECO:0000313" key="2">
    <source>
        <dbReference type="Proteomes" id="UP000030760"/>
    </source>
</evidence>
<gene>
    <name evidence="1" type="ORF">SBD_0948</name>
</gene>
<dbReference type="Proteomes" id="UP000030760">
    <property type="component" value="Unassembled WGS sequence"/>
</dbReference>
<name>M3EP50_9ACTN</name>
<dbReference type="EMBL" id="KB405056">
    <property type="protein sequence ID" value="EMF58276.1"/>
    <property type="molecule type" value="Genomic_DNA"/>
</dbReference>
<dbReference type="AlphaFoldDB" id="M3EP50"/>
<proteinExistence type="predicted"/>
<sequence length="44" mass="4459">MSIPSLGEPEIPFAVGDGEKQSFIGALEGLSGGWLTVGQDLPTG</sequence>
<accession>M3EP50</accession>
<reference evidence="2" key="1">
    <citation type="journal article" date="2013" name="Genome Announc.">
        <title>Draft Genome Sequence of Streptomyces bottropensis ATCC 25435, a Bottromycin-Producing Actinomycete.</title>
        <authorList>
            <person name="Zhang H."/>
            <person name="Zhou W."/>
            <person name="Zhuang Y."/>
            <person name="Liang X."/>
            <person name="Liu T."/>
        </authorList>
    </citation>
    <scope>NUCLEOTIDE SEQUENCE [LARGE SCALE GENOMIC DNA]</scope>
    <source>
        <strain evidence="2">ATCC 25435</strain>
    </source>
</reference>
<organism evidence="1 2">
    <name type="scientific">Streptomyces bottropensis ATCC 25435</name>
    <dbReference type="NCBI Taxonomy" id="1054862"/>
    <lineage>
        <taxon>Bacteria</taxon>
        <taxon>Bacillati</taxon>
        <taxon>Actinomycetota</taxon>
        <taxon>Actinomycetes</taxon>
        <taxon>Kitasatosporales</taxon>
        <taxon>Streptomycetaceae</taxon>
        <taxon>Streptomyces</taxon>
    </lineage>
</organism>
<evidence type="ECO:0000313" key="1">
    <source>
        <dbReference type="EMBL" id="EMF58276.1"/>
    </source>
</evidence>